<feature type="region of interest" description="Disordered" evidence="8">
    <location>
        <begin position="1"/>
        <end position="99"/>
    </location>
</feature>
<reference evidence="10" key="2">
    <citation type="submission" date="2022-06" db="UniProtKB">
        <authorList>
            <consortium name="EnsemblMetazoa"/>
        </authorList>
    </citation>
    <scope>IDENTIFICATION</scope>
</reference>
<dbReference type="FunFam" id="3.40.50.300:FF:000742">
    <property type="entry name" value="NFX1-type zinc finger-containing protein 1"/>
    <property type="match status" value="1"/>
</dbReference>
<evidence type="ECO:0000256" key="6">
    <source>
        <dbReference type="ARBA" id="ARBA00022833"/>
    </source>
</evidence>
<keyword evidence="2" id="KW-0963">Cytoplasm</keyword>
<dbReference type="RefSeq" id="XP_029344241.1">
    <property type="nucleotide sequence ID" value="XM_029488381.1"/>
</dbReference>
<keyword evidence="5" id="KW-0863">Zinc-finger</keyword>
<organism evidence="10 11">
    <name type="scientific">Acyrthosiphon pisum</name>
    <name type="common">Pea aphid</name>
    <dbReference type="NCBI Taxonomy" id="7029"/>
    <lineage>
        <taxon>Eukaryota</taxon>
        <taxon>Metazoa</taxon>
        <taxon>Ecdysozoa</taxon>
        <taxon>Arthropoda</taxon>
        <taxon>Hexapoda</taxon>
        <taxon>Insecta</taxon>
        <taxon>Pterygota</taxon>
        <taxon>Neoptera</taxon>
        <taxon>Paraneoptera</taxon>
        <taxon>Hemiptera</taxon>
        <taxon>Sternorrhyncha</taxon>
        <taxon>Aphidomorpha</taxon>
        <taxon>Aphidoidea</taxon>
        <taxon>Aphididae</taxon>
        <taxon>Macrosiphini</taxon>
        <taxon>Acyrthosiphon</taxon>
    </lineage>
</organism>
<sequence>MYKNRYIDKNDKRQNSQGRRIRTNPTTNSENIQFKIKSAKQQNEQTDSSSSKPKKKGGKNENTGNKQEKSKFKQNSENRQKRWRGKTIEHKEKSENGNTKKNKIEKYSFGIERLAELCCKDPSEIVFVMSNKVNGFMELFKQNKEPDWIFLLMKVSAKICSSELIQSKHFLLTELTCSQFFDHLKTYILSTPTEKNLKRCNNMNIFYEDCLVVFQSITTLFPKTAEEKLKEIIVSSNIALNGIKSFCNLIKINETTIEKMNDLLQKINDTKLTEELKLKEKLIIENVAQLVTPLENFRELTVYPTVIDLESEEPFLRPNISKGAYQNVEHYLDVQFRLLREDFIAPLREGIQFYKSKINDQQLHTRRKKINNIRIYSDVEFEKEGEFVRNKYGYLINFDIKNKLKIDWELAKRFMCGSLLVFSGNNFRTFFLGIVMDRKIELLKKGKLIVQLLEAAKPIFNTSLTMVESEVFFEPYKCSMEVLKNINSDNFPMEKYIISACNQLDYPYYIDELPELTYYEIDKLAKFQVLSQNQWPTKEQLGLDEMQFGAFKAALTQEFTVIQGPPGTGKTFIGLKIMKTIINNLYHKRFLTKPILVVCYTNHALDQFMEGILSFTKKVVRIGGQSKSEILEKYSLRNISRTYTPRSKITSKGLRNIEEQVKTTMENIKYFKECSEVVSYNAGILELSLLKNGMPKHYHYFFKTNLDLLSWLFKDFNYFGVDPIGFIIGIKNQLINNVFHSEKLLEIKQVDDNDDEAKQYESNNLDLKRNHKNVVIYIITLYDIREACNEQYEESVRLENQSSFDAKCLNESEEAKFNLCVMENIHNYFVKMMNLIDVDMVVPQSIKKLNKLNMRQRWSLYFRWVKETKDMFDPKIINCEQKYSQVYKQYAELRELENIELLNKMHVVALTTTGAAKHRIMLEGLKSPIVVVEEAAEVLEAHIVSSLTSHCQHLILIGDHKQLRPSNAVYKLAKDFNFDISLFERMVNNGVPCYTLGEQHRMRPEIASLITPSIYDELKNHISVHNREHIRGVTKDVFFLNHNLYENEVEETSSKSNDHEARFLIMFARHLILQGYTTNQVTILTTYSGQLFKIRSLRKKHAMLEDMKITVVDNYQGEESDIILLSLVRSNEKGNVGFLKTENRICVALSRAKYGLYIMGNMDNLYNSGNLWKQIKETLVNQGSYGDELTLECAVHSGIMTKVAKSEDFDIIKEGGGCTMMCKSLLLCGHYCTRMCHSDDREHLKFKCVEPCEKFCNYNHPCKKTCHMDCGDCLVLLNKELPCGHELTLQCFLDVLTYPCEEMVEAFLEICGHTILKKCHDKKPICSYKCIDRLECGHACEKNCHKNDDPEHEKYKCSKPCENINLKCSLNHKCQNKCYEDCSLCTVKIKKVLPCGHTKNDVPCELNINDIKCILPCTRKLACVHKCQSKCYEKCKPCENLVVKVIPDCGHSITMKCKTLPERKLCTKKCNRILACGHMCKNLCAEECTTKDCEEIVLQKNSKLACGHNQVWVLCCDKDKEFRLDSQYILDKCREPCLQKLNCNNICLGTCGECKQGRIHVPCSEICNKINPCNHTCKFPCKERCPPCNQKCIFSCLHSTCSRLCGNACVPCKEKCEWKCPHLECTRKCYEICNRRPCYKPCALKLICGHECIGFCGEPCPPLCRICPRDKVTTTVFGNENDPNARFVYLEDCEHIIESEALRDWMNLNDEDICLKQCPLCKIPILKTQRFMNHVKVILEDISKIKIKQYGEVAAIRGKTKTIIDSLNYLNNNFIFNYIGDNRCDGIKPLWDKFCQPLLRFSDNKRSKFLLPANDIESLNFVIDLFKTTSKYKCRINEFNDSQRKQTIINHFDWILSVAFTYAQQLSYQQKFDINMEMARGARIMSLFEILSNSKFQKALDMDSSYAIQLKVIIGKMEALLMSCKIYTVDRDIEIKKFTELIYDKFDGMAVINVEERQIIYATISTSFSKCIKAQGHWRKCRNGHFYCVMECGVPMKQSVCPKCKV</sequence>
<protein>
    <recommendedName>
        <fullName evidence="9">RZ-type domain-containing protein</fullName>
    </recommendedName>
</protein>
<evidence type="ECO:0000256" key="5">
    <source>
        <dbReference type="ARBA" id="ARBA00022771"/>
    </source>
</evidence>
<dbReference type="Pfam" id="PF13087">
    <property type="entry name" value="AAA_12"/>
    <property type="match status" value="1"/>
</dbReference>
<dbReference type="InterPro" id="IPR000967">
    <property type="entry name" value="Znf_NFX1"/>
</dbReference>
<dbReference type="GeneID" id="100167272"/>
<dbReference type="CDD" id="cd17936">
    <property type="entry name" value="EEXXEc_NFX1"/>
    <property type="match status" value="1"/>
</dbReference>
<dbReference type="InterPro" id="IPR045055">
    <property type="entry name" value="DNA2/NAM7-like"/>
</dbReference>
<dbReference type="GO" id="GO:0031380">
    <property type="term" value="C:nuclear RNA-directed RNA polymerase complex"/>
    <property type="evidence" value="ECO:0007669"/>
    <property type="project" value="TreeGrafter"/>
</dbReference>
<dbReference type="GO" id="GO:0002376">
    <property type="term" value="P:immune system process"/>
    <property type="evidence" value="ECO:0007669"/>
    <property type="project" value="UniProtKB-KW"/>
</dbReference>
<dbReference type="CDD" id="cd18808">
    <property type="entry name" value="SF1_C_Upf1"/>
    <property type="match status" value="1"/>
</dbReference>
<dbReference type="CDD" id="cd06008">
    <property type="entry name" value="NF-X1-zinc-finger"/>
    <property type="match status" value="1"/>
</dbReference>
<dbReference type="PANTHER" id="PTHR10887:SF341">
    <property type="entry name" value="NFX1-TYPE ZINC FINGER-CONTAINING PROTEIN 1"/>
    <property type="match status" value="1"/>
</dbReference>
<dbReference type="GO" id="GO:0008270">
    <property type="term" value="F:zinc ion binding"/>
    <property type="evidence" value="ECO:0007669"/>
    <property type="project" value="UniProtKB-KW"/>
</dbReference>
<evidence type="ECO:0000256" key="4">
    <source>
        <dbReference type="ARBA" id="ARBA00022737"/>
    </source>
</evidence>
<dbReference type="Proteomes" id="UP000007819">
    <property type="component" value="Chromosome A1"/>
</dbReference>
<evidence type="ECO:0000256" key="1">
    <source>
        <dbReference type="ARBA" id="ARBA00004496"/>
    </source>
</evidence>
<reference evidence="11" key="1">
    <citation type="submission" date="2010-06" db="EMBL/GenBank/DDBJ databases">
        <authorList>
            <person name="Jiang H."/>
            <person name="Abraham K."/>
            <person name="Ali S."/>
            <person name="Alsbrooks S.L."/>
            <person name="Anim B.N."/>
            <person name="Anosike U.S."/>
            <person name="Attaway T."/>
            <person name="Bandaranaike D.P."/>
            <person name="Battles P.K."/>
            <person name="Bell S.N."/>
            <person name="Bell A.V."/>
            <person name="Beltran B."/>
            <person name="Bickham C."/>
            <person name="Bustamante Y."/>
            <person name="Caleb T."/>
            <person name="Canada A."/>
            <person name="Cardenas V."/>
            <person name="Carter K."/>
            <person name="Chacko J."/>
            <person name="Chandrabose M.N."/>
            <person name="Chavez D."/>
            <person name="Chavez A."/>
            <person name="Chen L."/>
            <person name="Chu H.-S."/>
            <person name="Claassen K.J."/>
            <person name="Cockrell R."/>
            <person name="Collins M."/>
            <person name="Cooper J.A."/>
            <person name="Cree A."/>
            <person name="Curry S.M."/>
            <person name="Da Y."/>
            <person name="Dao M.D."/>
            <person name="Das B."/>
            <person name="Davila M.-L."/>
            <person name="Davy-Carroll L."/>
            <person name="Denson S."/>
            <person name="Dinh H."/>
            <person name="Ebong V.E."/>
            <person name="Edwards J.R."/>
            <person name="Egan A."/>
            <person name="El-Daye J."/>
            <person name="Escobedo L."/>
            <person name="Fernandez S."/>
            <person name="Fernando P.R."/>
            <person name="Flagg N."/>
            <person name="Forbes L.D."/>
            <person name="Fowler R.G."/>
            <person name="Fu Q."/>
            <person name="Gabisi R.A."/>
            <person name="Ganer J."/>
            <person name="Garbino Pronczuk A."/>
            <person name="Garcia R.M."/>
            <person name="Garner T."/>
            <person name="Garrett T.E."/>
            <person name="Gonzalez D.A."/>
            <person name="Hamid H."/>
            <person name="Hawkins E.S."/>
            <person name="Hirani K."/>
            <person name="Hogues M.E."/>
            <person name="Hollins B."/>
            <person name="Hsiao C.-H."/>
            <person name="Jabil R."/>
            <person name="James M.L."/>
            <person name="Jhangiani S.N."/>
            <person name="Johnson B."/>
            <person name="Johnson Q."/>
            <person name="Joshi V."/>
            <person name="Kalu J.B."/>
            <person name="Kam C."/>
            <person name="Kashfia A."/>
            <person name="Keebler J."/>
            <person name="Kisamo H."/>
            <person name="Kovar C.L."/>
            <person name="Lago L.A."/>
            <person name="Lai C.-Y."/>
            <person name="Laidlaw J."/>
            <person name="Lara F."/>
            <person name="Le T.-K."/>
            <person name="Lee S.L."/>
            <person name="Legall F.H."/>
            <person name="Lemon S.J."/>
            <person name="Lewis L.R."/>
            <person name="Li B."/>
            <person name="Liu Y."/>
            <person name="Liu Y.-S."/>
            <person name="Lopez J."/>
            <person name="Lozado R.J."/>
            <person name="Lu J."/>
            <person name="Madu R.C."/>
            <person name="Maheshwari M."/>
            <person name="Maheshwari R."/>
            <person name="Malloy K."/>
            <person name="Martinez E."/>
            <person name="Mathew T."/>
            <person name="Mercado I.C."/>
            <person name="Mercado C."/>
            <person name="Meyer B."/>
            <person name="Montgomery K."/>
            <person name="Morgan M.B."/>
            <person name="Munidasa M."/>
            <person name="Nazareth L.V."/>
            <person name="Nelson J."/>
            <person name="Ng B.M."/>
            <person name="Nguyen N.B."/>
            <person name="Nguyen P.Q."/>
            <person name="Nguyen T."/>
            <person name="Obregon M."/>
            <person name="Okwuonu G.O."/>
            <person name="Onwere C.G."/>
            <person name="Orozco G."/>
            <person name="Parra A."/>
            <person name="Patel S."/>
            <person name="Patil S."/>
            <person name="Perez A."/>
            <person name="Perez Y."/>
            <person name="Pham C."/>
            <person name="Primus E.L."/>
            <person name="Pu L.-L."/>
            <person name="Puazo M."/>
            <person name="Qin X."/>
            <person name="Quiroz J.B."/>
            <person name="Reese J."/>
            <person name="Richards S."/>
            <person name="Rives C.M."/>
            <person name="Robberts R."/>
            <person name="Ruiz S.J."/>
            <person name="Ruiz M.J."/>
            <person name="Santibanez J."/>
            <person name="Schneider B.W."/>
            <person name="Sisson I."/>
            <person name="Smith M."/>
            <person name="Sodergren E."/>
            <person name="Song X.-Z."/>
            <person name="Song B.B."/>
            <person name="Summersgill H."/>
            <person name="Thelus R."/>
            <person name="Thornton R.D."/>
            <person name="Trejos Z.Y."/>
            <person name="Usmani K."/>
            <person name="Vattathil S."/>
            <person name="Villasana D."/>
            <person name="Walker D.L."/>
            <person name="Wang S."/>
            <person name="Wang K."/>
            <person name="White C.S."/>
            <person name="Williams A.C."/>
            <person name="Williamson J."/>
            <person name="Wilson K."/>
            <person name="Woghiren I.O."/>
            <person name="Woodworth J.R."/>
            <person name="Worley K.C."/>
            <person name="Wright R.A."/>
            <person name="Wu W."/>
            <person name="Young L."/>
            <person name="Zhang L."/>
            <person name="Zhang J."/>
            <person name="Zhu Y."/>
            <person name="Muzny D.M."/>
            <person name="Weinstock G."/>
            <person name="Gibbs R.A."/>
        </authorList>
    </citation>
    <scope>NUCLEOTIDE SEQUENCE [LARGE SCALE GENOMIC DNA]</scope>
    <source>
        <strain evidence="11">LSR1</strain>
    </source>
</reference>
<keyword evidence="4" id="KW-0677">Repeat</keyword>
<evidence type="ECO:0000256" key="2">
    <source>
        <dbReference type="ARBA" id="ARBA00022490"/>
    </source>
</evidence>
<accession>A0A8R2NQQ8</accession>
<dbReference type="InterPro" id="IPR041677">
    <property type="entry name" value="DNA2/NAM7_AAA_11"/>
</dbReference>
<keyword evidence="11" id="KW-1185">Reference proteome</keyword>
<dbReference type="Pfam" id="PF25396">
    <property type="entry name" value="ZNFX1"/>
    <property type="match status" value="1"/>
</dbReference>
<evidence type="ECO:0000256" key="8">
    <source>
        <dbReference type="SAM" id="MobiDB-lite"/>
    </source>
</evidence>
<feature type="domain" description="RZ-type" evidence="9">
    <location>
        <begin position="1952"/>
        <end position="2006"/>
    </location>
</feature>
<keyword evidence="6" id="KW-0862">Zinc</keyword>
<dbReference type="KEGG" id="api:100167272"/>
<evidence type="ECO:0000256" key="3">
    <source>
        <dbReference type="ARBA" id="ARBA00022723"/>
    </source>
</evidence>
<dbReference type="InterPro" id="IPR041679">
    <property type="entry name" value="DNA2/NAM7-like_C"/>
</dbReference>
<dbReference type="Gene3D" id="3.40.50.300">
    <property type="entry name" value="P-loop containing nucleotide triphosphate hydrolases"/>
    <property type="match status" value="3"/>
</dbReference>
<dbReference type="InterPro" id="IPR057373">
    <property type="entry name" value="ZNFX1"/>
</dbReference>
<dbReference type="SMART" id="SM00438">
    <property type="entry name" value="ZnF_NFX"/>
    <property type="match status" value="5"/>
</dbReference>
<dbReference type="Pfam" id="PF13086">
    <property type="entry name" value="AAA_11"/>
    <property type="match status" value="1"/>
</dbReference>
<evidence type="ECO:0000256" key="7">
    <source>
        <dbReference type="ARBA" id="ARBA00022859"/>
    </source>
</evidence>
<dbReference type="OrthoDB" id="2423195at2759"/>
<keyword evidence="3" id="KW-0479">Metal-binding</keyword>
<proteinExistence type="predicted"/>
<evidence type="ECO:0000259" key="9">
    <source>
        <dbReference type="PROSITE" id="PS51981"/>
    </source>
</evidence>
<feature type="compositionally biased region" description="Polar residues" evidence="8">
    <location>
        <begin position="15"/>
        <end position="32"/>
    </location>
</feature>
<evidence type="ECO:0000313" key="11">
    <source>
        <dbReference type="Proteomes" id="UP000007819"/>
    </source>
</evidence>
<comment type="subcellular location">
    <subcellularLocation>
        <location evidence="1">Cytoplasm</location>
    </subcellularLocation>
</comment>
<feature type="compositionally biased region" description="Basic and acidic residues" evidence="8">
    <location>
        <begin position="1"/>
        <end position="14"/>
    </location>
</feature>
<dbReference type="PROSITE" id="PS51981">
    <property type="entry name" value="ZF_RZ"/>
    <property type="match status" value="1"/>
</dbReference>
<dbReference type="InterPro" id="IPR047187">
    <property type="entry name" value="SF1_C_Upf1"/>
</dbReference>
<name>A0A8R2NQQ8_ACYPI</name>
<dbReference type="InterPro" id="IPR027417">
    <property type="entry name" value="P-loop_NTPase"/>
</dbReference>
<dbReference type="PANTHER" id="PTHR10887">
    <property type="entry name" value="DNA2/NAM7 HELICASE FAMILY"/>
    <property type="match status" value="1"/>
</dbReference>
<evidence type="ECO:0000313" key="10">
    <source>
        <dbReference type="EnsemblMetazoa" id="XP_029344241.1"/>
    </source>
</evidence>
<dbReference type="SUPFAM" id="SSF52540">
    <property type="entry name" value="P-loop containing nucleoside triphosphate hydrolases"/>
    <property type="match status" value="1"/>
</dbReference>
<dbReference type="InterPro" id="IPR046439">
    <property type="entry name" value="ZF_RZ_dom"/>
</dbReference>
<feature type="compositionally biased region" description="Basic and acidic residues" evidence="8">
    <location>
        <begin position="66"/>
        <end position="95"/>
    </location>
</feature>
<dbReference type="GO" id="GO:0004386">
    <property type="term" value="F:helicase activity"/>
    <property type="evidence" value="ECO:0007669"/>
    <property type="project" value="InterPro"/>
</dbReference>
<keyword evidence="7" id="KW-0391">Immunity</keyword>
<dbReference type="EnsemblMetazoa" id="XM_029488381.1">
    <property type="protein sequence ID" value="XP_029344241.1"/>
    <property type="gene ID" value="LOC100167272"/>
</dbReference>
<dbReference type="GO" id="GO:0031048">
    <property type="term" value="P:regulatory ncRNA-mediated heterochromatin formation"/>
    <property type="evidence" value="ECO:0007669"/>
    <property type="project" value="TreeGrafter"/>
</dbReference>
<dbReference type="GO" id="GO:0005737">
    <property type="term" value="C:cytoplasm"/>
    <property type="evidence" value="ECO:0007669"/>
    <property type="project" value="UniProtKB-SubCell"/>
</dbReference>